<sequence length="80" mass="8253">MSANYVSAILHARDEGVTYAAIAEAAGTSSQAVQEIVRRHKRKVESRPGSLGVAGDIAAISTEDVSQSKVGEQSSANPVA</sequence>
<accession>A0ABP8EJY4</accession>
<evidence type="ECO:0000313" key="1">
    <source>
        <dbReference type="EMBL" id="GAA4284276.1"/>
    </source>
</evidence>
<dbReference type="Proteomes" id="UP001501586">
    <property type="component" value="Unassembled WGS sequence"/>
</dbReference>
<reference evidence="2" key="1">
    <citation type="journal article" date="2019" name="Int. J. Syst. Evol. Microbiol.">
        <title>The Global Catalogue of Microorganisms (GCM) 10K type strain sequencing project: providing services to taxonomists for standard genome sequencing and annotation.</title>
        <authorList>
            <consortium name="The Broad Institute Genomics Platform"/>
            <consortium name="The Broad Institute Genome Sequencing Center for Infectious Disease"/>
            <person name="Wu L."/>
            <person name="Ma J."/>
        </authorList>
    </citation>
    <scope>NUCLEOTIDE SEQUENCE [LARGE SCALE GENOMIC DNA]</scope>
    <source>
        <strain evidence="2">JCM 17458</strain>
    </source>
</reference>
<dbReference type="RefSeq" id="WP_236866070.1">
    <property type="nucleotide sequence ID" value="NZ_BAABAZ010000006.1"/>
</dbReference>
<proteinExistence type="predicted"/>
<dbReference type="EMBL" id="BAABAZ010000006">
    <property type="protein sequence ID" value="GAA4284276.1"/>
    <property type="molecule type" value="Genomic_DNA"/>
</dbReference>
<gene>
    <name evidence="1" type="ORF">GCM10022261_18070</name>
</gene>
<keyword evidence="2" id="KW-1185">Reference proteome</keyword>
<name>A0ABP8EJY4_9MICO</name>
<protein>
    <submittedName>
        <fullName evidence="1">Uncharacterized protein</fullName>
    </submittedName>
</protein>
<organism evidence="1 2">
    <name type="scientific">Brevibacterium daeguense</name>
    <dbReference type="NCBI Taxonomy" id="909936"/>
    <lineage>
        <taxon>Bacteria</taxon>
        <taxon>Bacillati</taxon>
        <taxon>Actinomycetota</taxon>
        <taxon>Actinomycetes</taxon>
        <taxon>Micrococcales</taxon>
        <taxon>Brevibacteriaceae</taxon>
        <taxon>Brevibacterium</taxon>
    </lineage>
</organism>
<evidence type="ECO:0000313" key="2">
    <source>
        <dbReference type="Proteomes" id="UP001501586"/>
    </source>
</evidence>
<comment type="caution">
    <text evidence="1">The sequence shown here is derived from an EMBL/GenBank/DDBJ whole genome shotgun (WGS) entry which is preliminary data.</text>
</comment>